<evidence type="ECO:0000256" key="1">
    <source>
        <dbReference type="SAM" id="MobiDB-lite"/>
    </source>
</evidence>
<feature type="compositionally biased region" description="Polar residues" evidence="1">
    <location>
        <begin position="55"/>
        <end position="81"/>
    </location>
</feature>
<evidence type="ECO:0000313" key="2">
    <source>
        <dbReference type="EMBL" id="GIY66145.1"/>
    </source>
</evidence>
<dbReference type="EMBL" id="BPLQ01012543">
    <property type="protein sequence ID" value="GIY66145.1"/>
    <property type="molecule type" value="Genomic_DNA"/>
</dbReference>
<feature type="non-terminal residue" evidence="2">
    <location>
        <position position="96"/>
    </location>
</feature>
<organism evidence="2 3">
    <name type="scientific">Caerostris darwini</name>
    <dbReference type="NCBI Taxonomy" id="1538125"/>
    <lineage>
        <taxon>Eukaryota</taxon>
        <taxon>Metazoa</taxon>
        <taxon>Ecdysozoa</taxon>
        <taxon>Arthropoda</taxon>
        <taxon>Chelicerata</taxon>
        <taxon>Arachnida</taxon>
        <taxon>Araneae</taxon>
        <taxon>Araneomorphae</taxon>
        <taxon>Entelegynae</taxon>
        <taxon>Araneoidea</taxon>
        <taxon>Araneidae</taxon>
        <taxon>Caerostris</taxon>
    </lineage>
</organism>
<proteinExistence type="predicted"/>
<evidence type="ECO:0000313" key="3">
    <source>
        <dbReference type="Proteomes" id="UP001054837"/>
    </source>
</evidence>
<keyword evidence="3" id="KW-1185">Reference proteome</keyword>
<sequence>MRYIQENDLASTHLQLPPEVSNVFNNQNPQNYESSNPEHAENTPMSAATRCVSPGFQQTFDRRNPISNTTHSSASSVNCEQISKDKSLGGTSCTFK</sequence>
<feature type="compositionally biased region" description="Polar residues" evidence="1">
    <location>
        <begin position="22"/>
        <end position="35"/>
    </location>
</feature>
<dbReference type="Proteomes" id="UP001054837">
    <property type="component" value="Unassembled WGS sequence"/>
</dbReference>
<feature type="region of interest" description="Disordered" evidence="1">
    <location>
        <begin position="1"/>
        <end position="96"/>
    </location>
</feature>
<dbReference type="AlphaFoldDB" id="A0AAV4V7E2"/>
<protein>
    <submittedName>
        <fullName evidence="2">Uncharacterized protein</fullName>
    </submittedName>
</protein>
<accession>A0AAV4V7E2</accession>
<reference evidence="2 3" key="1">
    <citation type="submission" date="2021-06" db="EMBL/GenBank/DDBJ databases">
        <title>Caerostris darwini draft genome.</title>
        <authorList>
            <person name="Kono N."/>
            <person name="Arakawa K."/>
        </authorList>
    </citation>
    <scope>NUCLEOTIDE SEQUENCE [LARGE SCALE GENOMIC DNA]</scope>
</reference>
<name>A0AAV4V7E2_9ARAC</name>
<comment type="caution">
    <text evidence="2">The sequence shown here is derived from an EMBL/GenBank/DDBJ whole genome shotgun (WGS) entry which is preliminary data.</text>
</comment>
<gene>
    <name evidence="2" type="ORF">CDAR_209551</name>
</gene>